<keyword evidence="1" id="KW-1133">Transmembrane helix</keyword>
<dbReference type="AlphaFoldDB" id="A0A1H8LWN6"/>
<sequence>MSPEWPMFILQCIVLVGLAGVLFIRGEGD</sequence>
<keyword evidence="1" id="KW-0472">Membrane</keyword>
<keyword evidence="1" id="KW-0812">Transmembrane</keyword>
<evidence type="ECO:0000313" key="4">
    <source>
        <dbReference type="Proteomes" id="UP000183063"/>
    </source>
</evidence>
<dbReference type="Proteomes" id="UP000198939">
    <property type="component" value="Unassembled WGS sequence"/>
</dbReference>
<dbReference type="Proteomes" id="UP000183063">
    <property type="component" value="Unassembled WGS sequence"/>
</dbReference>
<proteinExistence type="predicted"/>
<gene>
    <name evidence="2" type="ORF">RTCCBAU85039_2857</name>
    <name evidence="3" type="ORF">SAMN05216228_1011184</name>
</gene>
<organism evidence="2 4">
    <name type="scientific">Rhizobium tibeticum</name>
    <dbReference type="NCBI Taxonomy" id="501024"/>
    <lineage>
        <taxon>Bacteria</taxon>
        <taxon>Pseudomonadati</taxon>
        <taxon>Pseudomonadota</taxon>
        <taxon>Alphaproteobacteria</taxon>
        <taxon>Hyphomicrobiales</taxon>
        <taxon>Rhizobiaceae</taxon>
        <taxon>Rhizobium/Agrobacterium group</taxon>
        <taxon>Rhizobium</taxon>
    </lineage>
</organism>
<evidence type="ECO:0000313" key="5">
    <source>
        <dbReference type="Proteomes" id="UP000198939"/>
    </source>
</evidence>
<reference evidence="3 5" key="1">
    <citation type="submission" date="2016-10" db="EMBL/GenBank/DDBJ databases">
        <authorList>
            <person name="Varghese N."/>
            <person name="Submissions S."/>
        </authorList>
    </citation>
    <scope>NUCLEOTIDE SEQUENCE [LARGE SCALE GENOMIC DNA]</scope>
    <source>
        <strain evidence="3 5">CGMCC 1.7071</strain>
    </source>
</reference>
<dbReference type="EMBL" id="FOCV01000011">
    <property type="protein sequence ID" value="SEO09527.1"/>
    <property type="molecule type" value="Genomic_DNA"/>
</dbReference>
<reference evidence="4" key="3">
    <citation type="submission" date="2016-10" db="EMBL/GenBank/DDBJ databases">
        <authorList>
            <person name="Wibberg D."/>
        </authorList>
    </citation>
    <scope>NUCLEOTIDE SEQUENCE [LARGE SCALE GENOMIC DNA]</scope>
</reference>
<evidence type="ECO:0000256" key="1">
    <source>
        <dbReference type="SAM" id="Phobius"/>
    </source>
</evidence>
<accession>A0A1H8LWN6</accession>
<protein>
    <submittedName>
        <fullName evidence="2">Uncharacterized protein</fullName>
    </submittedName>
</protein>
<keyword evidence="5" id="KW-1185">Reference proteome</keyword>
<name>A0A1H8LWN6_9HYPH</name>
<feature type="transmembrane region" description="Helical" evidence="1">
    <location>
        <begin position="6"/>
        <end position="24"/>
    </location>
</feature>
<reference evidence="2" key="2">
    <citation type="submission" date="2016-10" db="EMBL/GenBank/DDBJ databases">
        <authorList>
            <person name="de Groot N.N."/>
        </authorList>
    </citation>
    <scope>NUCLEOTIDE SEQUENCE [LARGE SCALE GENOMIC DNA]</scope>
    <source>
        <strain evidence="2">CCBAU85039</strain>
    </source>
</reference>
<evidence type="ECO:0000313" key="2">
    <source>
        <dbReference type="EMBL" id="SEH88398.1"/>
    </source>
</evidence>
<dbReference type="EMBL" id="FNXB01000013">
    <property type="protein sequence ID" value="SEH88398.1"/>
    <property type="molecule type" value="Genomic_DNA"/>
</dbReference>
<evidence type="ECO:0000313" key="3">
    <source>
        <dbReference type="EMBL" id="SEO09527.1"/>
    </source>
</evidence>